<sequence length="128" mass="14571">MLNSKSILITEILDSGKVAYLDYKLEFNIGYLIWILVLNFVPETHLGLYSSILSTCLPKESKDLLFKNGVIISTSTSKLPLFNYPSFCKVLPIDDICQIINFSLEKTPITTISKEDKNYLVINEVIKY</sequence>
<protein>
    <submittedName>
        <fullName evidence="1">Uncharacterized protein</fullName>
    </submittedName>
</protein>
<dbReference type="Proteomes" id="UP000265703">
    <property type="component" value="Unassembled WGS sequence"/>
</dbReference>
<dbReference type="STRING" id="658196.A0A397SIA7"/>
<comment type="caution">
    <text evidence="1">The sequence shown here is derived from an EMBL/GenBank/DDBJ whole genome shotgun (WGS) entry which is preliminary data.</text>
</comment>
<dbReference type="EMBL" id="QKYT01000658">
    <property type="protein sequence ID" value="RIA82521.1"/>
    <property type="molecule type" value="Genomic_DNA"/>
</dbReference>
<evidence type="ECO:0000313" key="2">
    <source>
        <dbReference type="Proteomes" id="UP000265703"/>
    </source>
</evidence>
<name>A0A397SIA7_9GLOM</name>
<gene>
    <name evidence="1" type="ORF">C1645_835243</name>
</gene>
<dbReference type="AlphaFoldDB" id="A0A397SIA7"/>
<dbReference type="OrthoDB" id="2351154at2759"/>
<reference evidence="1 2" key="1">
    <citation type="submission" date="2018-06" db="EMBL/GenBank/DDBJ databases">
        <title>Comparative genomics reveals the genomic features of Rhizophagus irregularis, R. cerebriforme, R. diaphanum and Gigaspora rosea, and their symbiotic lifestyle signature.</title>
        <authorList>
            <person name="Morin E."/>
            <person name="San Clemente H."/>
            <person name="Chen E.C.H."/>
            <person name="De La Providencia I."/>
            <person name="Hainaut M."/>
            <person name="Kuo A."/>
            <person name="Kohler A."/>
            <person name="Murat C."/>
            <person name="Tang N."/>
            <person name="Roy S."/>
            <person name="Loubradou J."/>
            <person name="Henrissat B."/>
            <person name="Grigoriev I.V."/>
            <person name="Corradi N."/>
            <person name="Roux C."/>
            <person name="Martin F.M."/>
        </authorList>
    </citation>
    <scope>NUCLEOTIDE SEQUENCE [LARGE SCALE GENOMIC DNA]</scope>
    <source>
        <strain evidence="1 2">DAOM 227022</strain>
    </source>
</reference>
<accession>A0A397SIA7</accession>
<organism evidence="1 2">
    <name type="scientific">Glomus cerebriforme</name>
    <dbReference type="NCBI Taxonomy" id="658196"/>
    <lineage>
        <taxon>Eukaryota</taxon>
        <taxon>Fungi</taxon>
        <taxon>Fungi incertae sedis</taxon>
        <taxon>Mucoromycota</taxon>
        <taxon>Glomeromycotina</taxon>
        <taxon>Glomeromycetes</taxon>
        <taxon>Glomerales</taxon>
        <taxon>Glomeraceae</taxon>
        <taxon>Glomus</taxon>
    </lineage>
</organism>
<evidence type="ECO:0000313" key="1">
    <source>
        <dbReference type="EMBL" id="RIA82521.1"/>
    </source>
</evidence>
<keyword evidence="2" id="KW-1185">Reference proteome</keyword>
<proteinExistence type="predicted"/>